<evidence type="ECO:0000313" key="2">
    <source>
        <dbReference type="Proteomes" id="UP000652430"/>
    </source>
</evidence>
<dbReference type="RefSeq" id="WP_133188965.1">
    <property type="nucleotide sequence ID" value="NZ_BNAQ01000001.1"/>
</dbReference>
<organism evidence="1 2">
    <name type="scientific">Sphingomonas glacialis</name>
    <dbReference type="NCBI Taxonomy" id="658225"/>
    <lineage>
        <taxon>Bacteria</taxon>
        <taxon>Pseudomonadati</taxon>
        <taxon>Pseudomonadota</taxon>
        <taxon>Alphaproteobacteria</taxon>
        <taxon>Sphingomonadales</taxon>
        <taxon>Sphingomonadaceae</taxon>
        <taxon>Sphingomonas</taxon>
    </lineage>
</organism>
<name>A0ABQ3LAQ1_9SPHN</name>
<proteinExistence type="predicted"/>
<accession>A0ABQ3LAQ1</accession>
<keyword evidence="2" id="KW-1185">Reference proteome</keyword>
<dbReference type="EMBL" id="BNAQ01000001">
    <property type="protein sequence ID" value="GHH09595.1"/>
    <property type="molecule type" value="Genomic_DNA"/>
</dbReference>
<reference evidence="2" key="1">
    <citation type="journal article" date="2019" name="Int. J. Syst. Evol. Microbiol.">
        <title>The Global Catalogue of Microorganisms (GCM) 10K type strain sequencing project: providing services to taxonomists for standard genome sequencing and annotation.</title>
        <authorList>
            <consortium name="The Broad Institute Genomics Platform"/>
            <consortium name="The Broad Institute Genome Sequencing Center for Infectious Disease"/>
            <person name="Wu L."/>
            <person name="Ma J."/>
        </authorList>
    </citation>
    <scope>NUCLEOTIDE SEQUENCE [LARGE SCALE GENOMIC DNA]</scope>
    <source>
        <strain evidence="2">CGMCC 1.8957</strain>
    </source>
</reference>
<gene>
    <name evidence="1" type="ORF">GCM10008023_06490</name>
</gene>
<dbReference type="Proteomes" id="UP000652430">
    <property type="component" value="Unassembled WGS sequence"/>
</dbReference>
<protein>
    <submittedName>
        <fullName evidence="1">Uncharacterized protein</fullName>
    </submittedName>
</protein>
<comment type="caution">
    <text evidence="1">The sequence shown here is derived from an EMBL/GenBank/DDBJ whole genome shotgun (WGS) entry which is preliminary data.</text>
</comment>
<evidence type="ECO:0000313" key="1">
    <source>
        <dbReference type="EMBL" id="GHH09595.1"/>
    </source>
</evidence>
<sequence length="65" mass="7216">MRTTSSTASVRLYYLDESDPVAQTLFYGSLADAMILARQQPEDVQAGLWFATDNDVVPFLDIDEG</sequence>